<dbReference type="EMBL" id="KV878687">
    <property type="protein sequence ID" value="OJJ70222.1"/>
    <property type="molecule type" value="Genomic_DNA"/>
</dbReference>
<evidence type="ECO:0000313" key="5">
    <source>
        <dbReference type="EMBL" id="OJJ70222.1"/>
    </source>
</evidence>
<feature type="non-terminal residue" evidence="5">
    <location>
        <position position="1"/>
    </location>
</feature>
<evidence type="ECO:0000256" key="1">
    <source>
        <dbReference type="ARBA" id="ARBA00005179"/>
    </source>
</evidence>
<name>A0A1L9UEY7_ASPBC</name>
<dbReference type="GeneID" id="93570648"/>
<dbReference type="OrthoDB" id="2094832at2759"/>
<organism evidence="5 6">
    <name type="scientific">Aspergillus brasiliensis (strain CBS 101740 / IMI 381727 / IBT 21946)</name>
    <dbReference type="NCBI Taxonomy" id="767769"/>
    <lineage>
        <taxon>Eukaryota</taxon>
        <taxon>Fungi</taxon>
        <taxon>Dikarya</taxon>
        <taxon>Ascomycota</taxon>
        <taxon>Pezizomycotina</taxon>
        <taxon>Eurotiomycetes</taxon>
        <taxon>Eurotiomycetidae</taxon>
        <taxon>Eurotiales</taxon>
        <taxon>Aspergillaceae</taxon>
        <taxon>Aspergillus</taxon>
        <taxon>Aspergillus subgen. Circumdati</taxon>
    </lineage>
</organism>
<dbReference type="CDD" id="cd02440">
    <property type="entry name" value="AdoMet_MTases"/>
    <property type="match status" value="1"/>
</dbReference>
<comment type="similarity">
    <text evidence="4">Belongs to the class I-like SAM-binding methyltransferase superfamily.</text>
</comment>
<evidence type="ECO:0000256" key="2">
    <source>
        <dbReference type="ARBA" id="ARBA00022679"/>
    </source>
</evidence>
<keyword evidence="2" id="KW-0808">Transferase</keyword>
<dbReference type="Gene3D" id="3.40.50.150">
    <property type="entry name" value="Vaccinia Virus protein VP39"/>
    <property type="match status" value="1"/>
</dbReference>
<dbReference type="AlphaFoldDB" id="A0A1L9UEY7"/>
<evidence type="ECO:0008006" key="7">
    <source>
        <dbReference type="Google" id="ProtNLM"/>
    </source>
</evidence>
<sequence>LLDLGCGLGQEIRRLVYDGAPAESIVGLDISDVFIDLGFDLFKDRTTLKSTFLVEDLLRPSPKLDQFTGRIHLINSGYFLHLWDWNGQISVAKRMIDLLALQEDDLITGVQFGREDAGLWEVLTLKYSIFLHNPASFAKMWRRIGEETGTRWLVWSRTECEKSLAQMTPNGFRLRWYVRFEGRQSQFLRGERDN</sequence>
<accession>A0A1L9UEY7</accession>
<dbReference type="PANTHER" id="PTHR35897">
    <property type="entry name" value="METHYLTRANSFERASE AUSD"/>
    <property type="match status" value="1"/>
</dbReference>
<dbReference type="OMA" id="WSRTECE"/>
<keyword evidence="6" id="KW-1185">Reference proteome</keyword>
<dbReference type="InterPro" id="IPR029063">
    <property type="entry name" value="SAM-dependent_MTases_sf"/>
</dbReference>
<evidence type="ECO:0000256" key="3">
    <source>
        <dbReference type="ARBA" id="ARBA00022691"/>
    </source>
</evidence>
<proteinExistence type="inferred from homology"/>
<protein>
    <recommendedName>
        <fullName evidence="7">Methyltransferase domain-containing protein</fullName>
    </recommendedName>
</protein>
<dbReference type="GO" id="GO:0016740">
    <property type="term" value="F:transferase activity"/>
    <property type="evidence" value="ECO:0007669"/>
    <property type="project" value="UniProtKB-KW"/>
</dbReference>
<evidence type="ECO:0000256" key="4">
    <source>
        <dbReference type="ARBA" id="ARBA00038314"/>
    </source>
</evidence>
<dbReference type="Proteomes" id="UP000184499">
    <property type="component" value="Unassembled WGS sequence"/>
</dbReference>
<dbReference type="RefSeq" id="XP_067477470.1">
    <property type="nucleotide sequence ID" value="XM_067618160.1"/>
</dbReference>
<dbReference type="STRING" id="767769.A0A1L9UEY7"/>
<dbReference type="SUPFAM" id="SSF53335">
    <property type="entry name" value="S-adenosyl-L-methionine-dependent methyltransferases"/>
    <property type="match status" value="1"/>
</dbReference>
<reference evidence="6" key="1">
    <citation type="journal article" date="2017" name="Genome Biol.">
        <title>Comparative genomics reveals high biological diversity and specific adaptations in the industrially and medically important fungal genus Aspergillus.</title>
        <authorList>
            <person name="de Vries R.P."/>
            <person name="Riley R."/>
            <person name="Wiebenga A."/>
            <person name="Aguilar-Osorio G."/>
            <person name="Amillis S."/>
            <person name="Uchima C.A."/>
            <person name="Anderluh G."/>
            <person name="Asadollahi M."/>
            <person name="Askin M."/>
            <person name="Barry K."/>
            <person name="Battaglia E."/>
            <person name="Bayram O."/>
            <person name="Benocci T."/>
            <person name="Braus-Stromeyer S.A."/>
            <person name="Caldana C."/>
            <person name="Canovas D."/>
            <person name="Cerqueira G.C."/>
            <person name="Chen F."/>
            <person name="Chen W."/>
            <person name="Choi C."/>
            <person name="Clum A."/>
            <person name="Dos Santos R.A."/>
            <person name="Damasio A.R."/>
            <person name="Diallinas G."/>
            <person name="Emri T."/>
            <person name="Fekete E."/>
            <person name="Flipphi M."/>
            <person name="Freyberg S."/>
            <person name="Gallo A."/>
            <person name="Gournas C."/>
            <person name="Habgood R."/>
            <person name="Hainaut M."/>
            <person name="Harispe M.L."/>
            <person name="Henrissat B."/>
            <person name="Hilden K.S."/>
            <person name="Hope R."/>
            <person name="Hossain A."/>
            <person name="Karabika E."/>
            <person name="Karaffa L."/>
            <person name="Karanyi Z."/>
            <person name="Krasevec N."/>
            <person name="Kuo A."/>
            <person name="Kusch H."/>
            <person name="LaButti K."/>
            <person name="Lagendijk E.L."/>
            <person name="Lapidus A."/>
            <person name="Levasseur A."/>
            <person name="Lindquist E."/>
            <person name="Lipzen A."/>
            <person name="Logrieco A.F."/>
            <person name="MacCabe A."/>
            <person name="Maekelae M.R."/>
            <person name="Malavazi I."/>
            <person name="Melin P."/>
            <person name="Meyer V."/>
            <person name="Mielnichuk N."/>
            <person name="Miskei M."/>
            <person name="Molnar A.P."/>
            <person name="Mule G."/>
            <person name="Ngan C.Y."/>
            <person name="Orejas M."/>
            <person name="Orosz E."/>
            <person name="Ouedraogo J.P."/>
            <person name="Overkamp K.M."/>
            <person name="Park H.-S."/>
            <person name="Perrone G."/>
            <person name="Piumi F."/>
            <person name="Punt P.J."/>
            <person name="Ram A.F."/>
            <person name="Ramon A."/>
            <person name="Rauscher S."/>
            <person name="Record E."/>
            <person name="Riano-Pachon D.M."/>
            <person name="Robert V."/>
            <person name="Roehrig J."/>
            <person name="Ruller R."/>
            <person name="Salamov A."/>
            <person name="Salih N.S."/>
            <person name="Samson R.A."/>
            <person name="Sandor E."/>
            <person name="Sanguinetti M."/>
            <person name="Schuetze T."/>
            <person name="Sepcic K."/>
            <person name="Shelest E."/>
            <person name="Sherlock G."/>
            <person name="Sophianopoulou V."/>
            <person name="Squina F.M."/>
            <person name="Sun H."/>
            <person name="Susca A."/>
            <person name="Todd R.B."/>
            <person name="Tsang A."/>
            <person name="Unkles S.E."/>
            <person name="van de Wiele N."/>
            <person name="van Rossen-Uffink D."/>
            <person name="Oliveira J.V."/>
            <person name="Vesth T.C."/>
            <person name="Visser J."/>
            <person name="Yu J.-H."/>
            <person name="Zhou M."/>
            <person name="Andersen M.R."/>
            <person name="Archer D.B."/>
            <person name="Baker S.E."/>
            <person name="Benoit I."/>
            <person name="Brakhage A.A."/>
            <person name="Braus G.H."/>
            <person name="Fischer R."/>
            <person name="Frisvad J.C."/>
            <person name="Goldman G.H."/>
            <person name="Houbraken J."/>
            <person name="Oakley B."/>
            <person name="Pocsi I."/>
            <person name="Scazzocchio C."/>
            <person name="Seiboth B."/>
            <person name="vanKuyk P.A."/>
            <person name="Wortman J."/>
            <person name="Dyer P.S."/>
            <person name="Grigoriev I.V."/>
        </authorList>
    </citation>
    <scope>NUCLEOTIDE SEQUENCE [LARGE SCALE GENOMIC DNA]</scope>
    <source>
        <strain evidence="6">CBS 101740 / IMI 381727 / IBT 21946</strain>
    </source>
</reference>
<evidence type="ECO:0000313" key="6">
    <source>
        <dbReference type="Proteomes" id="UP000184499"/>
    </source>
</evidence>
<keyword evidence="3" id="KW-0949">S-adenosyl-L-methionine</keyword>
<dbReference type="PANTHER" id="PTHR35897:SF1">
    <property type="entry name" value="METHYLTRANSFERASE AUSD"/>
    <property type="match status" value="1"/>
</dbReference>
<dbReference type="InterPro" id="IPR051654">
    <property type="entry name" value="Meroterpenoid_MTases"/>
</dbReference>
<dbReference type="VEuPathDB" id="FungiDB:ASPBRDRAFT_129693"/>
<comment type="pathway">
    <text evidence="1">Secondary metabolite biosynthesis.</text>
</comment>
<gene>
    <name evidence="5" type="ORF">ASPBRDRAFT_129693</name>
</gene>